<dbReference type="eggNOG" id="KOG3529">
    <property type="taxonomic scope" value="Eukaryota"/>
</dbReference>
<keyword evidence="9" id="KW-0804">Transcription</keyword>
<feature type="compositionally biased region" description="Basic and acidic residues" evidence="12">
    <location>
        <begin position="2177"/>
        <end position="2186"/>
    </location>
</feature>
<feature type="compositionally biased region" description="Low complexity" evidence="12">
    <location>
        <begin position="611"/>
        <end position="628"/>
    </location>
</feature>
<evidence type="ECO:0000256" key="4">
    <source>
        <dbReference type="ARBA" id="ARBA00022553"/>
    </source>
</evidence>
<dbReference type="PaxDb" id="7159-AAEL009430-PA"/>
<feature type="compositionally biased region" description="Low complexity" evidence="12">
    <location>
        <begin position="3357"/>
        <end position="3372"/>
    </location>
</feature>
<evidence type="ECO:0000313" key="15">
    <source>
        <dbReference type="EMBL" id="EAT38712.1"/>
    </source>
</evidence>
<feature type="compositionally biased region" description="Basic residues" evidence="12">
    <location>
        <begin position="4018"/>
        <end position="4028"/>
    </location>
</feature>
<feature type="region of interest" description="Disordered" evidence="12">
    <location>
        <begin position="3866"/>
        <end position="3890"/>
    </location>
</feature>
<feature type="compositionally biased region" description="Basic and acidic residues" evidence="12">
    <location>
        <begin position="2760"/>
        <end position="2780"/>
    </location>
</feature>
<dbReference type="FunFam" id="2.40.290.10:FF:000002">
    <property type="entry name" value="Spen family transcriptional repressor"/>
    <property type="match status" value="1"/>
</dbReference>
<dbReference type="InterPro" id="IPR010912">
    <property type="entry name" value="SPOC_met"/>
</dbReference>
<feature type="region of interest" description="Disordered" evidence="12">
    <location>
        <begin position="3526"/>
        <end position="3550"/>
    </location>
</feature>
<evidence type="ECO:0000256" key="5">
    <source>
        <dbReference type="ARBA" id="ARBA00022737"/>
    </source>
</evidence>
<feature type="compositionally biased region" description="Low complexity" evidence="12">
    <location>
        <begin position="337"/>
        <end position="350"/>
    </location>
</feature>
<feature type="compositionally biased region" description="Basic and acidic residues" evidence="12">
    <location>
        <begin position="2225"/>
        <end position="2238"/>
    </location>
</feature>
<feature type="region of interest" description="Disordered" evidence="12">
    <location>
        <begin position="1832"/>
        <end position="1863"/>
    </location>
</feature>
<dbReference type="InterPro" id="IPR012921">
    <property type="entry name" value="SPOC_C"/>
</dbReference>
<feature type="compositionally biased region" description="Polar residues" evidence="12">
    <location>
        <begin position="2012"/>
        <end position="2023"/>
    </location>
</feature>
<feature type="compositionally biased region" description="Low complexity" evidence="12">
    <location>
        <begin position="4983"/>
        <end position="4992"/>
    </location>
</feature>
<feature type="region of interest" description="Disordered" evidence="12">
    <location>
        <begin position="4494"/>
        <end position="4516"/>
    </location>
</feature>
<organism evidence="15 16">
    <name type="scientific">Aedes aegypti</name>
    <name type="common">Yellowfever mosquito</name>
    <name type="synonym">Culex aegypti</name>
    <dbReference type="NCBI Taxonomy" id="7159"/>
    <lineage>
        <taxon>Eukaryota</taxon>
        <taxon>Metazoa</taxon>
        <taxon>Ecdysozoa</taxon>
        <taxon>Arthropoda</taxon>
        <taxon>Hexapoda</taxon>
        <taxon>Insecta</taxon>
        <taxon>Pterygota</taxon>
        <taxon>Neoptera</taxon>
        <taxon>Endopterygota</taxon>
        <taxon>Diptera</taxon>
        <taxon>Nematocera</taxon>
        <taxon>Culicoidea</taxon>
        <taxon>Culicidae</taxon>
        <taxon>Culicinae</taxon>
        <taxon>Aedini</taxon>
        <taxon>Aedes</taxon>
        <taxon>Stegomyia</taxon>
    </lineage>
</organism>
<feature type="region of interest" description="Disordered" evidence="12">
    <location>
        <begin position="4763"/>
        <end position="4811"/>
    </location>
</feature>
<dbReference type="PhylomeDB" id="Q16VU7"/>
<feature type="region of interest" description="Disordered" evidence="12">
    <location>
        <begin position="1482"/>
        <end position="1513"/>
    </location>
</feature>
<sequence length="5301" mass="571383">MARVGAAFFHLMLRSVEHVRTLVISSVYEGKSPKQGVATPSKPTNNREWQMDGLDGGVCASARSSDYLQRAYNPTSLSSSAAESASSKDQQLLHGDGSNTFNGPNLLDVDGSGGSASAVAASSSTSCTSSSSFAPVSSSASSSTPLSTSAAGSAVDFNTINSTSSSNNSGSHKNIPPSLLGSGGGNGLVISVCATIAFMDIRSASKAHTAEHKFDDRILTTEYYEPSLLTMPPTVAPSTLSGGSVNNCSTTTPGDSNCNSASSTTMPKHGSGTNDGSNSANSAGNSIQYPCPPSSGAGFHPGSATGSCPNSSISKCEPSGSKLLGLSDEHGSFYECSNGNSTSSSGSSSSRPASFNRLQGSSDEHGRRMSSSCGSGAGGYSRDLLEGGVGCGSVVASGRGRQRDRQHYRNGPYATTTLADRSNPISHHRLSSSSWYNSANNSNTGSGDNLSISHQQQQQPTGLSPAPLTPTRSVYSAVVQPDHPNKQSTSTAATNPQAATSSSAVPTHNNPITNNNSYDQSFLVKKKHSSRSSDSGSPQPQQQPSTHYHHHQHLQHHSSRNTSPISSTHHPAHHHHHHPSGGHLHNHIGHSSQQQTHNSRSDRSNSRSRSRSPSSSCSSTHSTTTSQSNETCSTTRSPAILAQGVTLNSGGPLFGSCREGRSDRLDRDPAARGGLQSAVTVSNNNGGGSSGASTSSGSGGGSLNCHSDDNRPLAICVRNLPARSSDTSLKDGLFHEYKKHGKVTWVKVVGQSTDRYALVCFKKPEDVEKALEVSHDKLFFGCKIEVAPYQGYDVDDNEFRPYEAELDEYHPKSTRTLFIGNLEKDITASELRKHFDCFGEIIEIDIKKQGVSAYAFCQYSDIISVVKAMRKMDGEHLGSNRIKLGFGKSMPTNCVWIDGIADAVGEGYLRSQFDRFGAVSQVTIDRERKLALVFFEQVQCAQTAVKEMRGATLRGRKLQVDFASRECQDAFFDKLDKQSCASFGSPRFESGAGGRFSGNRFLENSGRSRATSFSRPGNPLSHSGAVSPRLDPSPVSSSRGGGSSSSRSRIVRYSNDEYYPDATNAHGSGSERRFRNYDEYSQGSAASSHEDVYEHDGYSGSHVRSSAHDRLQPSSTSDSPPPTVTSSGLSSSIQSRLGDVEPTVGLSRKRSEKSPAASDSTSGLCGDPVMSSSSGRGGGVSSGEHHHYNSSSNNSNHYNNHHHHHHHNSADSGGLQSGFSTSSSTSHHRKCVEVRRLSDCNLQQSKSLSSQSTPSSMHSNNNSRRPSTDNASLHQRHGSSSSNSSSSLQQSHLDSGHLYSHSLNKRRKTILNSDNSMTVIASAGSTSVSSNEHHHSSRGRGHQLHSLHSHEASGGESADGSRPGTPLCDERPENLPPSEPRRIPTSRSYNQEPLSLPLPRFAIQFLQQYRSQASSSVPAISSHSSSNVALPSSSLHQSTSSSSSSNSAAAPFSNVTAASSSTSTLSTQQQSALSSLHAASSSGAITPASPLRAPSVSSNSSDSEGGPSTSPTLEERINRLDEMYEKWSGNSQTRIINALGEHHFNDRHHNHHHLYHHNHASTTGGSLNQSPLSNVSSSSTSSFRHKFLELDVHEVPPSDIVKSVLSRKSIFDEDLKRLENISDKYEPGMFTGYTKNPASFNTVSANSSAAASPVNTILASQSPLHALKAQTPPAPSLQRLGSCITSGSPMNSPQPYNSPNPSVKSGLQYPFPSHPPSMPSVAVPSSTSLTASVTLSIASTVTSVAGSTNSGTILASATTSSGSLSASASSSPTHSTASSTPGSCATPSSLPSTATINTSSSTVSSLSCSSLATLANKPKTNILNKSISLTEKSSTNISSNNNNNLTSNSSNLASTSGSSNTSVNESSALVASTTATATTTSIPTPKVSSVISSSSSSSSSTETVASSTTVIASSTESSATEASTSASTSSNTSKNSTVTAAPPGSTNSGTVRSNSMSQLSTSTSTDGVQQHSNSSNTNSGIDNSSNSGNEKEEKPNNNNSGSKHHKDRRKLSTASSCSTMNTINSRNNSSNRKEKERQEREEKERKLEEERIQKEKEEMRRAQELKEKELEEQRRKEKELEEQRRKEKELEDQRRKEKELEEQRRKEREEAERREREEHERQLQREQELEKERQLQVEREEREKAEREKWQKQEEARMAKESLKNEFESCDSFTNDHGSDRIDRVNSTDSNSPSQATSKRRHSSQDSNDSPAEDANAMKKHKHNNIGERRDSGKDGKREKHHKSHNRSDKSSKSSSGSSTSSDKVHSHVNALCSVGKHDNHDEKQQFLLEERRKEISFSTDGDSMQLSHHPKKKDRYHEKHKSKKDRDASRDKENTQNANFPMDYIDHRSTSDEDEHARLQHRKERKSSKDYSRRFHGESGEEYKKYDRKLSRAESSADEEGRRKKNQTSNIRTKTTNSSDTDDSDEPKKHSIFDIPDDGPNISMYDKVKARSCKNMQRQEEEKKIKAKFSKLKQSRAKREGKNRSKSWDEDSDTDGMNSDTTINSKYNHKDHLNKSGTITTSEDDDHLPSTPRMRRPKEPLATDSEEESNRIRSNRDRLNDLCDDESSDGDHASKRPPRTPRRHSDEKKMSRKNSTRIHSETDSDGHHSVVRKTPTTPNCESKPEPSDVQMDHITIKQEMKSEEDTQEGVSKVEIKMETRVQPPSALVTSDVSEDEDVSKPIIKSELIPSTMIKREPIDEGFNVVKNRYADVSSEGEPNMITVANAEIENTVNSAVDQLMYGHSEGKKRHKKKQKRHKNVEGSETDVKSEKEHSPHDDACSANSMFDELKKSSDDQIYVSSKKRHGGKKEKRRERSKEDHEKSGKSKKSKNKHKDSNKISDAMTTNVKREEKIEDIFGPISDEESQHSSVETEVSVKQEPSDVKTEDTAKLEELSNECEQTEREKNKEESRKKKEKKRREREKLRATITMKEEENSVDMDEAGRALEAQLMSDSDQKAEDASPTSTVTTSGKRSSVDVMDVFRFTDGDDSMETSFTEKKESEHGRKEKKKKKKRGKDEKHKHHHGSNNHTNPPTTTPITPTANKLSLDIISAQQEDNKHSISKPSPSLPCLLDESPPASNSSQPTQSMYASTPSRQLLSPTPTVHEMASSTPTKDEIESAPTSVKEESAQSKPVDSSQAKRKPDKLIPGFGTDIDEQLHEKAVLSISGEFITEKVNKKEAKSTDPVDSLKNKSEEVKLEEKSRVVISQEETEDAVAALLGESFGTSNTQDFSIDYSEDPVEESSSQLASDSQQIPEEDNEEIKKAILSLNTEGLDMKPDTPTSEHDLQIDTDTEDQIDDEHPASLLRFDNPPKTPDVDLSQIGKPLSDTLNSSSSAPNSAKKDDKLEVPDTPGKNVPIVTSSPSTSTSQSTSISTAIVSTTTTSAPIASIAPAIATTSVASTPQPPVVAPVPAIIDQQKMLPSAISSGVQETHTKLVNTTPPVTKQISVTTSPALPVQSKPTPVVIQKTTVVNQPPMVGNLPQIRPQVVMQAPPTITIPEQHAVYQTMDAMMSPRGLCGNDPRMQSPKLQHQPLSPFSRTSSPTATSPNLLRPQVMIQNRQPAQLSPVVGPHQMAVHSPGSHVVVSSPSPTNQSVPKPVQMVQSGSTPSRFPVAMGQVKTPPLLQKPNEQPQLAKPNLATFTNLGMASGVRVVTTSTSSMPTLGNENPPISTVGTKPVVSTTPMPVSTGYVIHPNTKPLDSVPKAPPGTPTKTIIHQQPVYLQHPIKQFMPQQPVSQMGMSQQPNRLSQPVLTPVSNVIIAKPQDSKSQNTISTITSNPNHKVLPSGMSLQSDNPLSVAKSSSDKLVEPKDKLSSLDEKDRALPTGLASTVLHQPVMKLETPAPIDESARSLLTEENVAKIPDNSSVSSVLDIDPEDQEADSKEDSDYWSSKDTIIDSVIKKVDALCSEDDISEGGSEINKEEWNKADDKAKTVEKAPLLNVLSTSGTQGLELPKAEEKKLEPTTCISTIPSTIPVPLTPIVTMAQTPSSASEPITTSPEDDDTETGSTESTPPNRGGKRGGRRGGRKTSESLSTPVKPLVPEKMPEMDLGTPSKRGGKAGSKRSRGAARGGAVRGGASNVQPLVMAGGKGKHASTGSDVYEFHDDSGEEVTGSDKQQADGSHPRLILTIKAPQPPLEMQTIPAPAVDASKEEFIHPTSGNTRKSRRLLEKDGRTTVDDIIDDVIRNGPSSCVMPSVPAQLPSQPPTQMILQQFQPQHVVNQVNQIMSPAQPQIVQMQQHPTGPNDLPGPAGRRNARHNATPANANAAQNAVEHLKSSPTPPISASASPIPNRTPTPGSAPSPGMTRVPTPNTMVNPHPTQQMEAQKLSAATLAKQSTQLPSNIPAPTGIVPSPHGNPGAVLIQHTVGQGMPQPPTILQQGPHNKPHSLKAHVLSSQQIISQHPQPGKPIYPPSTQSQPQIVYKSVIPQQPGSVSGAIHTTTGKQIHPSTNMKLPPQGMPTQGISQHPGPQQIIIQNPMPQQQMTINKHTIINKAGPPQQQGHPSAVHHPPGSGNLLINIPPNLQQMGNIPMSPRMPHHVVVTNSKGQPGQMQSQQSHSPQIIHKQTNQPPQPGQQGPPGGPQQIIIHSSKAPPGHHQIPAGYTTVLQTGGKIIHQGPVQLAGPGQPQQPQPGILGKQQTQTIQISSASGVPIHYQQQPIQSQPTVVHKTVTTVHGNQHIKIQQHKVGTKIPLQQQQQMQPVGMMKPNHITTGPVATISVNQQQQQTAPPPSPSQLVTIQPGKGVSPHLHAQPQILTGAVASPPLKQPHMQSQQPIVTGASSSRVALPPISPQGQPGQQPPPPASHMRHVQQPGGLIVPSQVTYESNQVRFIARGQSPPPAHQQQTAFLSSIEANISTSFCTSSSRSPMLPGSVDQRELSEMEESVAASPPLELRRPASGPRVQVTTAVPSSLQSPGDRSTDSPQVAQVYIGSARVPHNYSDSLTRFYDPAAGPNAPPRALSAEPPPAHRPHSLINTGAGFPPGSYPGTPSQTPPPASPANLAQIQQQRDQQQQSQQQQQQRDRVTLTGSYDRFNDPYYSLCRQSDYELTDYFDPSLLGHAAVAPVSGAPLPAHSGSLPASLSQQQPQSQPQQQPPPAAAGRNLQAATPPIGGAAAAQMPSAGPPAPAQSDSLEALLQRYPVMWQGLLALKNDQAAVQMHFVHGNPGVAGSSLPSNSDGTTPPLRIAQRMRLEPAQIDGVARKMQMDQEHCMLLALPCGRDRMDVLQQQNNLQTGFITYLQQKQAAGIVNIAAPGSSQAAYVVHIFPSCEFANENLARIAPDLMHRVANIQYLLIVIATV</sequence>
<feature type="compositionally biased region" description="Basic residues" evidence="12">
    <location>
        <begin position="2466"/>
        <end position="2477"/>
    </location>
</feature>
<feature type="compositionally biased region" description="Low complexity" evidence="12">
    <location>
        <begin position="1762"/>
        <end position="1783"/>
    </location>
</feature>
<reference evidence="15" key="3">
    <citation type="submission" date="2012-09" db="EMBL/GenBank/DDBJ databases">
        <authorList>
            <consortium name="VectorBase"/>
        </authorList>
    </citation>
    <scope>NUCLEOTIDE SEQUENCE</scope>
    <source>
        <strain evidence="15">Liverpool</strain>
    </source>
</reference>
<feature type="compositionally biased region" description="Low complexity" evidence="12">
    <location>
        <begin position="3579"/>
        <end position="3591"/>
    </location>
</feature>
<feature type="compositionally biased region" description="Low complexity" evidence="12">
    <location>
        <begin position="4007"/>
        <end position="4017"/>
    </location>
</feature>
<feature type="compositionally biased region" description="Basic residues" evidence="12">
    <location>
        <begin position="2802"/>
        <end position="2813"/>
    </location>
</feature>
<feature type="compositionally biased region" description="Low complexity" evidence="12">
    <location>
        <begin position="1953"/>
        <end position="1965"/>
    </location>
</feature>
<keyword evidence="5" id="KW-0677">Repeat</keyword>
<feature type="compositionally biased region" description="Polar residues" evidence="12">
    <location>
        <begin position="3987"/>
        <end position="3996"/>
    </location>
</feature>
<reference evidence="15" key="1">
    <citation type="submission" date="2005-10" db="EMBL/GenBank/DDBJ databases">
        <authorList>
            <person name="Loftus B.J."/>
            <person name="Nene V.M."/>
            <person name="Hannick L.I."/>
            <person name="Bidwell S."/>
            <person name="Haas B."/>
            <person name="Amedeo P."/>
            <person name="Orvis J."/>
            <person name="Wortman J.R."/>
            <person name="White O.R."/>
            <person name="Salzberg S."/>
            <person name="Shumway M."/>
            <person name="Koo H."/>
            <person name="Zhao Y."/>
            <person name="Holmes M."/>
            <person name="Miller J."/>
            <person name="Schatz M."/>
            <person name="Pop M."/>
            <person name="Pai G."/>
            <person name="Utterback T."/>
            <person name="Rogers Y.-H."/>
            <person name="Kravitz S."/>
            <person name="Fraser C.M."/>
        </authorList>
    </citation>
    <scope>NUCLEOTIDE SEQUENCE</scope>
    <source>
        <strain evidence="15">Liverpool</strain>
    </source>
</reference>
<keyword evidence="8" id="KW-0175">Coiled coil</keyword>
<evidence type="ECO:0000256" key="9">
    <source>
        <dbReference type="ARBA" id="ARBA00023163"/>
    </source>
</evidence>
<feature type="region of interest" description="Disordered" evidence="12">
    <location>
        <begin position="337"/>
        <end position="377"/>
    </location>
</feature>
<evidence type="ECO:0000256" key="12">
    <source>
        <dbReference type="SAM" id="MobiDB-lite"/>
    </source>
</evidence>
<evidence type="ECO:0000259" key="14">
    <source>
        <dbReference type="PROSITE" id="PS50917"/>
    </source>
</evidence>
<feature type="region of interest" description="Disordered" evidence="12">
    <location>
        <begin position="5073"/>
        <end position="5130"/>
    </location>
</feature>
<feature type="compositionally biased region" description="Basic and acidic residues" evidence="12">
    <location>
        <begin position="2599"/>
        <end position="2609"/>
    </location>
</feature>
<feature type="compositionally biased region" description="Acidic residues" evidence="12">
    <location>
        <begin position="3290"/>
        <end position="3299"/>
    </location>
</feature>
<dbReference type="EMBL" id="CH477580">
    <property type="protein sequence ID" value="EAT38712.1"/>
    <property type="molecule type" value="Genomic_DNA"/>
</dbReference>
<feature type="region of interest" description="Disordered" evidence="12">
    <location>
        <begin position="3579"/>
        <end position="3608"/>
    </location>
</feature>
<feature type="compositionally biased region" description="Basic residues" evidence="12">
    <location>
        <begin position="2002"/>
        <end position="2011"/>
    </location>
</feature>
<keyword evidence="10" id="KW-0539">Nucleus</keyword>
<feature type="compositionally biased region" description="Low complexity" evidence="12">
    <location>
        <begin position="3028"/>
        <end position="3044"/>
    </location>
</feature>
<dbReference type="eggNOG" id="KOG0112">
    <property type="taxonomic scope" value="Eukaryota"/>
</dbReference>
<feature type="compositionally biased region" description="Polar residues" evidence="12">
    <location>
        <begin position="3789"/>
        <end position="3802"/>
    </location>
</feature>
<feature type="compositionally biased region" description="Basic and acidic residues" evidence="12">
    <location>
        <begin position="2901"/>
        <end position="2913"/>
    </location>
</feature>
<dbReference type="CDD" id="cd21543">
    <property type="entry name" value="SPOC_SHARP"/>
    <property type="match status" value="1"/>
</dbReference>
<accession>Q16VU7</accession>
<dbReference type="InterPro" id="IPR034173">
    <property type="entry name" value="SHARP_RRM2"/>
</dbReference>
<feature type="region of interest" description="Disordered" evidence="12">
    <location>
        <begin position="1324"/>
        <end position="1393"/>
    </location>
</feature>
<feature type="compositionally biased region" description="Basic residues" evidence="12">
    <location>
        <begin position="2747"/>
        <end position="2759"/>
    </location>
</feature>
<comment type="subcellular location">
    <subcellularLocation>
        <location evidence="1">Nucleus</location>
    </subcellularLocation>
</comment>
<feature type="compositionally biased region" description="Basic and acidic residues" evidence="12">
    <location>
        <begin position="2368"/>
        <end position="2393"/>
    </location>
</feature>
<evidence type="ECO:0000256" key="7">
    <source>
        <dbReference type="ARBA" id="ARBA00023015"/>
    </source>
</evidence>
<feature type="region of interest" description="Disordered" evidence="12">
    <location>
        <begin position="1418"/>
        <end position="1450"/>
    </location>
</feature>
<dbReference type="Gene3D" id="2.40.290.10">
    <property type="match status" value="1"/>
</dbReference>
<evidence type="ECO:0000259" key="13">
    <source>
        <dbReference type="PROSITE" id="PS50102"/>
    </source>
</evidence>
<dbReference type="Pfam" id="PF00076">
    <property type="entry name" value="RRM_1"/>
    <property type="match status" value="1"/>
</dbReference>
<proteinExistence type="inferred from homology"/>
<feature type="compositionally biased region" description="Low complexity" evidence="12">
    <location>
        <begin position="1113"/>
        <end position="1135"/>
    </location>
</feature>
<feature type="compositionally biased region" description="Basic and acidic residues" evidence="12">
    <location>
        <begin position="2345"/>
        <end position="2359"/>
    </location>
</feature>
<dbReference type="Proteomes" id="UP000682892">
    <property type="component" value="Unassembled WGS sequence"/>
</dbReference>
<feature type="compositionally biased region" description="Basic residues" evidence="12">
    <location>
        <begin position="4057"/>
        <end position="4068"/>
    </location>
</feature>
<evidence type="ECO:0000313" key="16">
    <source>
        <dbReference type="Proteomes" id="UP000682892"/>
    </source>
</evidence>
<feature type="compositionally biased region" description="Polar residues" evidence="12">
    <location>
        <begin position="2496"/>
        <end position="2507"/>
    </location>
</feature>
<feature type="domain" description="RRM" evidence="13">
    <location>
        <begin position="713"/>
        <end position="791"/>
    </location>
</feature>
<feature type="compositionally biased region" description="Basic and acidic residues" evidence="12">
    <location>
        <begin position="2549"/>
        <end position="2562"/>
    </location>
</feature>
<dbReference type="CDD" id="cd12349">
    <property type="entry name" value="RRM2_SHARP"/>
    <property type="match status" value="1"/>
</dbReference>
<feature type="compositionally biased region" description="Low complexity" evidence="12">
    <location>
        <begin position="1212"/>
        <end position="1225"/>
    </location>
</feature>
<dbReference type="InterPro" id="IPR012677">
    <property type="entry name" value="Nucleotide-bd_a/b_plait_sf"/>
</dbReference>
<feature type="compositionally biased region" description="Polar residues" evidence="12">
    <location>
        <begin position="4905"/>
        <end position="4925"/>
    </location>
</feature>
<feature type="region of interest" description="Disordered" evidence="12">
    <location>
        <begin position="3222"/>
        <end position="3372"/>
    </location>
</feature>
<feature type="compositionally biased region" description="Basic residues" evidence="12">
    <location>
        <begin position="1335"/>
        <end position="1347"/>
    </location>
</feature>
<feature type="compositionally biased region" description="Polar residues" evidence="12">
    <location>
        <begin position="2963"/>
        <end position="2974"/>
    </location>
</feature>
<dbReference type="InterPro" id="IPR034174">
    <property type="entry name" value="SHARP_RRM3"/>
</dbReference>
<evidence type="ECO:0000256" key="3">
    <source>
        <dbReference type="ARBA" id="ARBA00022491"/>
    </source>
</evidence>
<evidence type="ECO:0000256" key="11">
    <source>
        <dbReference type="PROSITE-ProRule" id="PRU00176"/>
    </source>
</evidence>
<feature type="region of interest" description="Disordered" evidence="12">
    <location>
        <begin position="4946"/>
        <end position="5032"/>
    </location>
</feature>
<keyword evidence="7" id="KW-0805">Transcription regulation</keyword>
<feature type="compositionally biased region" description="Basic residues" evidence="12">
    <location>
        <begin position="2309"/>
        <end position="2324"/>
    </location>
</feature>
<feature type="region of interest" description="Disordered" evidence="12">
    <location>
        <begin position="251"/>
        <end position="304"/>
    </location>
</feature>
<feature type="region of interest" description="Disordered" evidence="12">
    <location>
        <begin position="4271"/>
        <end position="4311"/>
    </location>
</feature>
<evidence type="ECO:0000256" key="8">
    <source>
        <dbReference type="ARBA" id="ARBA00023054"/>
    </source>
</evidence>
<reference evidence="15" key="2">
    <citation type="journal article" date="2007" name="Science">
        <title>Genome sequence of Aedes aegypti, a major arbovirus vector.</title>
        <authorList>
            <person name="Nene V."/>
            <person name="Wortman J.R."/>
            <person name="Lawson D."/>
            <person name="Haas B."/>
            <person name="Kodira C."/>
            <person name="Tu Z.J."/>
            <person name="Loftus B."/>
            <person name="Xi Z."/>
            <person name="Megy K."/>
            <person name="Grabherr M."/>
            <person name="Ren Q."/>
            <person name="Zdobnov E.M."/>
            <person name="Lobo N.F."/>
            <person name="Campbell K.S."/>
            <person name="Brown S.E."/>
            <person name="Bonaldo M.F."/>
            <person name="Zhu J."/>
            <person name="Sinkins S.P."/>
            <person name="Hogenkamp D.G."/>
            <person name="Amedeo P."/>
            <person name="Arensburger P."/>
            <person name="Atkinson P.W."/>
            <person name="Bidwell S."/>
            <person name="Biedler J."/>
            <person name="Birney E."/>
            <person name="Bruggner R.V."/>
            <person name="Costas J."/>
            <person name="Coy M.R."/>
            <person name="Crabtree J."/>
            <person name="Crawford M."/>
            <person name="Debruyn B."/>
            <person name="Decaprio D."/>
            <person name="Eiglmeier K."/>
            <person name="Eisenstadt E."/>
            <person name="El-Dorry H."/>
            <person name="Gelbart W.M."/>
            <person name="Gomes S.L."/>
            <person name="Hammond M."/>
            <person name="Hannick L.I."/>
            <person name="Hogan J.R."/>
            <person name="Holmes M.H."/>
            <person name="Jaffe D."/>
            <person name="Johnston J.S."/>
            <person name="Kennedy R.C."/>
            <person name="Koo H."/>
            <person name="Kravitz S."/>
            <person name="Kriventseva E.V."/>
            <person name="Kulp D."/>
            <person name="Labutti K."/>
            <person name="Lee E."/>
            <person name="Li S."/>
            <person name="Lovin D.D."/>
            <person name="Mao C."/>
            <person name="Mauceli E."/>
            <person name="Menck C.F."/>
            <person name="Miller J.R."/>
            <person name="Montgomery P."/>
            <person name="Mori A."/>
            <person name="Nascimento A.L."/>
            <person name="Naveira H.F."/>
            <person name="Nusbaum C."/>
            <person name="O'leary S."/>
            <person name="Orvis J."/>
            <person name="Pertea M."/>
            <person name="Quesneville H."/>
            <person name="Reidenbach K.R."/>
            <person name="Rogers Y.H."/>
            <person name="Roth C.W."/>
            <person name="Schneider J.R."/>
            <person name="Schatz M."/>
            <person name="Shumway M."/>
            <person name="Stanke M."/>
            <person name="Stinson E.O."/>
            <person name="Tubio J.M."/>
            <person name="Vanzee J.P."/>
            <person name="Verjovski-Almeida S."/>
            <person name="Werner D."/>
            <person name="White O."/>
            <person name="Wyder S."/>
            <person name="Zeng Q."/>
            <person name="Zhao Q."/>
            <person name="Zhao Y."/>
            <person name="Hill C.A."/>
            <person name="Raikhel A.S."/>
            <person name="Soares M.B."/>
            <person name="Knudson D.L."/>
            <person name="Lee N.H."/>
            <person name="Galagan J."/>
            <person name="Salzberg S.L."/>
            <person name="Paulsen I.T."/>
            <person name="Dimopoulos G."/>
            <person name="Collins F.H."/>
            <person name="Birren B."/>
            <person name="Fraser-Liggett C.M."/>
            <person name="Severson D.W."/>
        </authorList>
    </citation>
    <scope>NUCLEOTIDE SEQUENCE [LARGE SCALE GENOMIC DNA]</scope>
    <source>
        <strain evidence="15">Liverpool</strain>
    </source>
</reference>
<feature type="region of interest" description="Disordered" evidence="12">
    <location>
        <begin position="3987"/>
        <end position="4123"/>
    </location>
</feature>
<feature type="region of interest" description="Disordered" evidence="12">
    <location>
        <begin position="78"/>
        <end position="108"/>
    </location>
</feature>
<feature type="compositionally biased region" description="Polar residues" evidence="12">
    <location>
        <begin position="3528"/>
        <end position="3550"/>
    </location>
</feature>
<feature type="compositionally biased region" description="Low complexity" evidence="12">
    <location>
        <begin position="5078"/>
        <end position="5093"/>
    </location>
</feature>
<feature type="compositionally biased region" description="Basic and acidic residues" evidence="12">
    <location>
        <begin position="1088"/>
        <end position="1097"/>
    </location>
</feature>
<feature type="compositionally biased region" description="Low complexity" evidence="12">
    <location>
        <begin position="431"/>
        <end position="443"/>
    </location>
</feature>
<dbReference type="InterPro" id="IPR016194">
    <property type="entry name" value="SPOC-like_C_dom_sf"/>
</dbReference>
<feature type="compositionally biased region" description="Basic and acidic residues" evidence="12">
    <location>
        <begin position="2996"/>
        <end position="3006"/>
    </location>
</feature>
<feature type="compositionally biased region" description="Polar residues" evidence="12">
    <location>
        <begin position="1260"/>
        <end position="1271"/>
    </location>
</feature>
<feature type="compositionally biased region" description="Low complexity" evidence="12">
    <location>
        <begin position="78"/>
        <end position="87"/>
    </location>
</feature>
<feature type="compositionally biased region" description="Low complexity" evidence="12">
    <location>
        <begin position="3325"/>
        <end position="3340"/>
    </location>
</feature>
<dbReference type="PROSITE" id="PS50102">
    <property type="entry name" value="RRM"/>
    <property type="match status" value="3"/>
</dbReference>
<feature type="compositionally biased region" description="Low complexity" evidence="12">
    <location>
        <begin position="1875"/>
        <end position="1941"/>
    </location>
</feature>
<feature type="compositionally biased region" description="Low complexity" evidence="12">
    <location>
        <begin position="1278"/>
        <end position="1298"/>
    </location>
</feature>
<evidence type="ECO:0000256" key="10">
    <source>
        <dbReference type="ARBA" id="ARBA00023242"/>
    </source>
</evidence>
<feature type="compositionally biased region" description="Polar residues" evidence="12">
    <location>
        <begin position="351"/>
        <end position="361"/>
    </location>
</feature>
<feature type="compositionally biased region" description="Basic and acidic residues" evidence="12">
    <location>
        <begin position="3803"/>
        <end position="3816"/>
    </location>
</feature>
<feature type="compositionally biased region" description="Basic residues" evidence="12">
    <location>
        <begin position="547"/>
        <end position="559"/>
    </location>
</feature>
<dbReference type="InterPro" id="IPR035979">
    <property type="entry name" value="RBD_domain_sf"/>
</dbReference>
<feature type="compositionally biased region" description="Polar residues" evidence="12">
    <location>
        <begin position="4770"/>
        <end position="4785"/>
    </location>
</feature>
<feature type="compositionally biased region" description="Basic and acidic residues" evidence="12">
    <location>
        <begin position="1069"/>
        <end position="1078"/>
    </location>
</feature>
<feature type="compositionally biased region" description="Low complexity" evidence="12">
    <location>
        <begin position="4546"/>
        <end position="4567"/>
    </location>
</feature>
<feature type="compositionally biased region" description="Basic and acidic residues" evidence="12">
    <location>
        <begin position="2623"/>
        <end position="2645"/>
    </location>
</feature>
<dbReference type="STRING" id="7159.Q16VU7"/>
<evidence type="ECO:0000256" key="6">
    <source>
        <dbReference type="ARBA" id="ARBA00022884"/>
    </source>
</evidence>
<feature type="compositionally biased region" description="Low complexity" evidence="12">
    <location>
        <begin position="1494"/>
        <end position="1511"/>
    </location>
</feature>
<dbReference type="VEuPathDB" id="VectorBase:AAEL009430"/>
<dbReference type="SMART" id="SM00360">
    <property type="entry name" value="RRM"/>
    <property type="match status" value="3"/>
</dbReference>
<feature type="region of interest" description="Disordered" evidence="12">
    <location>
        <begin position="3763"/>
        <end position="3816"/>
    </location>
</feature>
<evidence type="ECO:0000256" key="2">
    <source>
        <dbReference type="ARBA" id="ARBA00005387"/>
    </source>
</evidence>
<feature type="compositionally biased region" description="Polar residues" evidence="12">
    <location>
        <begin position="444"/>
        <end position="462"/>
    </location>
</feature>
<keyword evidence="3" id="KW-0678">Repressor</keyword>
<feature type="compositionally biased region" description="Polar residues" evidence="12">
    <location>
        <begin position="251"/>
        <end position="266"/>
    </location>
</feature>
<feature type="compositionally biased region" description="Basic and acidic residues" evidence="12">
    <location>
        <begin position="2031"/>
        <end position="2167"/>
    </location>
</feature>
<feature type="region of interest" description="Disordered" evidence="12">
    <location>
        <begin position="3658"/>
        <end position="3678"/>
    </location>
</feature>
<feature type="compositionally biased region" description="Low complexity" evidence="12">
    <location>
        <begin position="1688"/>
        <end position="1702"/>
    </location>
</feature>
<feature type="compositionally biased region" description="Polar residues" evidence="12">
    <location>
        <begin position="3661"/>
        <end position="3678"/>
    </location>
</feature>
<dbReference type="GO" id="GO:0005634">
    <property type="term" value="C:nucleus"/>
    <property type="evidence" value="ECO:0007669"/>
    <property type="project" value="UniProtKB-SubCell"/>
</dbReference>
<feature type="compositionally biased region" description="Low complexity" evidence="12">
    <location>
        <begin position="5107"/>
        <end position="5118"/>
    </location>
</feature>
<feature type="region of interest" description="Disordered" evidence="12">
    <location>
        <begin position="396"/>
        <end position="704"/>
    </location>
</feature>
<feature type="compositionally biased region" description="Low complexity" evidence="12">
    <location>
        <begin position="1243"/>
        <end position="1259"/>
    </location>
</feature>
<feature type="compositionally biased region" description="Polar residues" evidence="12">
    <location>
        <begin position="589"/>
        <end position="598"/>
    </location>
</feature>
<feature type="compositionally biased region" description="Polar residues" evidence="12">
    <location>
        <begin position="3592"/>
        <end position="3608"/>
    </location>
</feature>
<feature type="compositionally biased region" description="Basic and acidic residues" evidence="12">
    <location>
        <begin position="3275"/>
        <end position="3289"/>
    </location>
</feature>
<feature type="compositionally biased region" description="Low complexity" evidence="12">
    <location>
        <begin position="1189"/>
        <end position="1198"/>
    </location>
</feature>
<feature type="compositionally biased region" description="Polar residues" evidence="12">
    <location>
        <begin position="3078"/>
        <end position="3113"/>
    </location>
</feature>
<feature type="region of interest" description="Disordered" evidence="12">
    <location>
        <begin position="4862"/>
        <end position="4925"/>
    </location>
</feature>
<feature type="compositionally biased region" description="Polar residues" evidence="12">
    <location>
        <begin position="413"/>
        <end position="425"/>
    </location>
</feature>
<feature type="compositionally biased region" description="Polar residues" evidence="12">
    <location>
        <begin position="2297"/>
        <end position="2307"/>
    </location>
</feature>
<feature type="region of interest" description="Disordered" evidence="12">
    <location>
        <begin position="2739"/>
        <end position="3154"/>
    </location>
</feature>
<feature type="compositionally biased region" description="Basic and acidic residues" evidence="12">
    <location>
        <begin position="2814"/>
        <end position="2825"/>
    </location>
</feature>
<name>Q16VU7_AEDAE</name>
<dbReference type="Pfam" id="PF07744">
    <property type="entry name" value="SPOC"/>
    <property type="match status" value="1"/>
</dbReference>
<dbReference type="GO" id="GO:0003723">
    <property type="term" value="F:RNA binding"/>
    <property type="evidence" value="ECO:0007669"/>
    <property type="project" value="UniProtKB-UniRule"/>
</dbReference>
<feature type="compositionally biased region" description="Basic and acidic residues" evidence="12">
    <location>
        <begin position="2276"/>
        <end position="2296"/>
    </location>
</feature>
<feature type="compositionally biased region" description="Basic residues" evidence="12">
    <location>
        <begin position="2826"/>
        <end position="2836"/>
    </location>
</feature>
<feature type="compositionally biased region" description="Low complexity" evidence="12">
    <location>
        <begin position="2253"/>
        <end position="2262"/>
    </location>
</feature>
<feature type="compositionally biased region" description="Polar residues" evidence="12">
    <location>
        <begin position="3767"/>
        <end position="3781"/>
    </location>
</feature>
<feature type="compositionally biased region" description="Low complexity" evidence="12">
    <location>
        <begin position="532"/>
        <end position="546"/>
    </location>
</feature>
<feature type="domain" description="RRM" evidence="13">
    <location>
        <begin position="815"/>
        <end position="889"/>
    </location>
</feature>
<feature type="region of interest" description="Disordered" evidence="12">
    <location>
        <begin position="32"/>
        <end position="52"/>
    </location>
</feature>
<dbReference type="FunFam" id="3.30.70.330:FF:000088">
    <property type="entry name" value="msx2-interacting protein-like isoform X1"/>
    <property type="match status" value="1"/>
</dbReference>
<feature type="compositionally biased region" description="Basic and acidic residues" evidence="12">
    <location>
        <begin position="2922"/>
        <end position="2935"/>
    </location>
</feature>
<keyword evidence="4" id="KW-0597">Phosphoprotein</keyword>
<feature type="region of interest" description="Disordered" evidence="12">
    <location>
        <begin position="1875"/>
        <end position="2679"/>
    </location>
</feature>
<feature type="region of interest" description="Disordered" evidence="12">
    <location>
        <begin position="3177"/>
        <end position="3202"/>
    </location>
</feature>
<feature type="region of interest" description="Disordered" evidence="12">
    <location>
        <begin position="4721"/>
        <end position="4750"/>
    </location>
</feature>
<feature type="compositionally biased region" description="Low complexity" evidence="12">
    <location>
        <begin position="1833"/>
        <end position="1863"/>
    </location>
</feature>
<dbReference type="PANTHER" id="PTHR23189">
    <property type="entry name" value="RNA RECOGNITION MOTIF-CONTAINING"/>
    <property type="match status" value="1"/>
</dbReference>
<dbReference type="Gene3D" id="3.30.70.330">
    <property type="match status" value="3"/>
</dbReference>
<feature type="compositionally biased region" description="Low complexity" evidence="12">
    <location>
        <begin position="5005"/>
        <end position="5021"/>
    </location>
</feature>
<dbReference type="SUPFAM" id="SSF100939">
    <property type="entry name" value="SPOC domain-like"/>
    <property type="match status" value="1"/>
</dbReference>
<dbReference type="OMA" id="SNVMANC"/>
<feature type="region of interest" description="Disordered" evidence="12">
    <location>
        <begin position="1668"/>
        <end position="1712"/>
    </location>
</feature>
<dbReference type="FunFam" id="3.30.70.330:FF:000118">
    <property type="entry name" value="msx2-interacting protein-like isoform X1"/>
    <property type="match status" value="1"/>
</dbReference>
<feature type="region of interest" description="Disordered" evidence="12">
    <location>
        <begin position="4617"/>
        <end position="4640"/>
    </location>
</feature>
<feature type="region of interest" description="Disordered" evidence="12">
    <location>
        <begin position="126"/>
        <end position="150"/>
    </location>
</feature>
<feature type="region of interest" description="Disordered" evidence="12">
    <location>
        <begin position="4534"/>
        <end position="4603"/>
    </location>
</feature>
<gene>
    <name evidence="15" type="ORF">AaeL_AAEL009430</name>
</gene>
<feature type="compositionally biased region" description="Basic and acidic residues" evidence="12">
    <location>
        <begin position="658"/>
        <end position="670"/>
    </location>
</feature>
<feature type="region of interest" description="Disordered" evidence="12">
    <location>
        <begin position="4236"/>
        <end position="4259"/>
    </location>
</feature>
<feature type="compositionally biased region" description="Polar residues" evidence="12">
    <location>
        <begin position="2187"/>
        <end position="2197"/>
    </location>
</feature>
<protein>
    <submittedName>
        <fullName evidence="15">AAEL009430-PA</fullName>
    </submittedName>
</protein>
<feature type="compositionally biased region" description="Basic and acidic residues" evidence="12">
    <location>
        <begin position="2325"/>
        <end position="2335"/>
    </location>
</feature>
<feature type="compositionally biased region" description="Basic residues" evidence="12">
    <location>
        <begin position="3007"/>
        <end position="3027"/>
    </location>
</feature>
<feature type="compositionally biased region" description="Polar residues" evidence="12">
    <location>
        <begin position="486"/>
        <end position="520"/>
    </location>
</feature>
<feature type="compositionally biased region" description="Basic residues" evidence="12">
    <location>
        <begin position="570"/>
        <end position="588"/>
    </location>
</feature>
<evidence type="ECO:0000256" key="1">
    <source>
        <dbReference type="ARBA" id="ARBA00004123"/>
    </source>
</evidence>
<dbReference type="SUPFAM" id="SSF54928">
    <property type="entry name" value="RNA-binding domain, RBD"/>
    <property type="match status" value="2"/>
</dbReference>
<feature type="region of interest" description="Disordered" evidence="12">
    <location>
        <begin position="1762"/>
        <end position="1796"/>
    </location>
</feature>
<feature type="compositionally biased region" description="Basic and acidic residues" evidence="12">
    <location>
        <begin position="2478"/>
        <end position="2490"/>
    </location>
</feature>
<dbReference type="InterPro" id="IPR000504">
    <property type="entry name" value="RRM_dom"/>
</dbReference>
<keyword evidence="6 11" id="KW-0694">RNA-binding</keyword>
<feature type="compositionally biased region" description="Low complexity" evidence="12">
    <location>
        <begin position="1972"/>
        <end position="1988"/>
    </location>
</feature>
<feature type="compositionally biased region" description="Low complexity" evidence="12">
    <location>
        <begin position="270"/>
        <end position="286"/>
    </location>
</feature>
<dbReference type="PROSITE" id="PS50917">
    <property type="entry name" value="SPOC"/>
    <property type="match status" value="1"/>
</dbReference>
<feature type="domain" description="SPOC" evidence="14">
    <location>
        <begin position="5134"/>
        <end position="5301"/>
    </location>
</feature>
<dbReference type="GO" id="GO:0006355">
    <property type="term" value="P:regulation of DNA-templated transcription"/>
    <property type="evidence" value="ECO:0007669"/>
    <property type="project" value="UniProtKB-ARBA"/>
</dbReference>
<feature type="domain" description="RRM" evidence="13">
    <location>
        <begin position="893"/>
        <end position="965"/>
    </location>
</feature>
<feature type="compositionally biased region" description="Polar residues" evidence="12">
    <location>
        <begin position="3243"/>
        <end position="3255"/>
    </location>
</feature>
<feature type="compositionally biased region" description="Basic and acidic residues" evidence="12">
    <location>
        <begin position="2875"/>
        <end position="2894"/>
    </location>
</feature>
<dbReference type="CDD" id="cd12350">
    <property type="entry name" value="RRM3_SHARP"/>
    <property type="match status" value="1"/>
</dbReference>
<comment type="similarity">
    <text evidence="2">Belongs to the RRM Spen family.</text>
</comment>
<dbReference type="FunFam" id="3.30.70.330:FF:000258">
    <property type="entry name" value="Split ends, isoform D"/>
    <property type="match status" value="1"/>
</dbReference>
<feature type="region of interest" description="Disordered" evidence="12">
    <location>
        <begin position="1007"/>
        <end position="1301"/>
    </location>
</feature>